<dbReference type="Gene3D" id="3.40.50.720">
    <property type="entry name" value="NAD(P)-binding Rossmann-like Domain"/>
    <property type="match status" value="1"/>
</dbReference>
<dbReference type="InterPro" id="IPR023209">
    <property type="entry name" value="DAO"/>
</dbReference>
<evidence type="ECO:0000313" key="18">
    <source>
        <dbReference type="Proteomes" id="UP000242450"/>
    </source>
</evidence>
<sequence>MGMTQLGSHTIPACSSHQGLFCRLLHPCHTMPVFSLKHSDSKMGISLSKPHNEQKKSSPQKQKKYTPVKGSGGLILTRQIEDLWELHPSFDIVVNCSGLGSRQLAGDSEIFPVRGQVLKVQAPWVKHFIRDSSGLTYIYPGVSNVTLGGTRQKGDWNLSPDAEISKEILSRCCALEPSLRGAYDLREKVGLRPSRPGVRLEKELLAQGSRRLPVVHNYGHGSGGIAMHWGTALEATRLVNDDPEALDVALPSDTVGSAAHFNLCGIDHEALNKQILEYKRRREQGHRSAGHLWPEHMADLMKQMRRRKAKPHVDDDLSPKNYLQGGE</sequence>
<comment type="caution">
    <text evidence="17">The sequence shown here is derived from an EMBL/GenBank/DDBJ whole genome shotgun (WGS) entry which is preliminary data.</text>
</comment>
<accession>A0A212C696</accession>
<keyword evidence="7" id="KW-0274">FAD</keyword>
<feature type="region of interest" description="Disordered" evidence="15">
    <location>
        <begin position="45"/>
        <end position="69"/>
    </location>
</feature>
<comment type="similarity">
    <text evidence="4">Belongs to the DAMOX/DASOX family.</text>
</comment>
<evidence type="ECO:0000256" key="11">
    <source>
        <dbReference type="ARBA" id="ARBA00044541"/>
    </source>
</evidence>
<evidence type="ECO:0000256" key="10">
    <source>
        <dbReference type="ARBA" id="ARBA00044520"/>
    </source>
</evidence>
<proteinExistence type="inferred from homology"/>
<dbReference type="GO" id="GO:0071949">
    <property type="term" value="F:FAD binding"/>
    <property type="evidence" value="ECO:0007669"/>
    <property type="project" value="InterPro"/>
</dbReference>
<evidence type="ECO:0000256" key="3">
    <source>
        <dbReference type="ARBA" id="ARBA00004514"/>
    </source>
</evidence>
<evidence type="ECO:0000256" key="14">
    <source>
        <dbReference type="ARBA" id="ARBA00049882"/>
    </source>
</evidence>
<keyword evidence="6" id="KW-0285">Flavoprotein</keyword>
<gene>
    <name evidence="17" type="ORF">Celaphus_00018863</name>
</gene>
<comment type="function">
    <text evidence="12">Selectively catalyzes the oxidative deamination of acidic amino acids. Suppresses the level of D-aspartate in the brain, an amino acid that can act as an agonist for glutamate receptors. Protects the organism from the toxicity of D-amino acids. May also function in the intestine.</text>
</comment>
<dbReference type="FunFam" id="3.30.9.10:FF:000004">
    <property type="entry name" value="D-amino-acid oxidase"/>
    <property type="match status" value="1"/>
</dbReference>
<evidence type="ECO:0000256" key="6">
    <source>
        <dbReference type="ARBA" id="ARBA00022630"/>
    </source>
</evidence>
<dbReference type="Pfam" id="PF01266">
    <property type="entry name" value="DAO"/>
    <property type="match status" value="1"/>
</dbReference>
<evidence type="ECO:0000256" key="9">
    <source>
        <dbReference type="ARBA" id="ARBA00023140"/>
    </source>
</evidence>
<dbReference type="PANTHER" id="PTHR11530">
    <property type="entry name" value="D-AMINO ACID OXIDASE"/>
    <property type="match status" value="1"/>
</dbReference>
<reference evidence="17 18" key="1">
    <citation type="journal article" date="2018" name="Mol. Genet. Genomics">
        <title>The red deer Cervus elaphus genome CerEla1.0: sequencing, annotating, genes, and chromosomes.</title>
        <authorList>
            <person name="Bana N.A."/>
            <person name="Nyiri A."/>
            <person name="Nagy J."/>
            <person name="Frank K."/>
            <person name="Nagy T."/>
            <person name="Steger V."/>
            <person name="Schiller M."/>
            <person name="Lakatos P."/>
            <person name="Sugar L."/>
            <person name="Horn P."/>
            <person name="Barta E."/>
            <person name="Orosz L."/>
        </authorList>
    </citation>
    <scope>NUCLEOTIDE SEQUENCE [LARGE SCALE GENOMIC DNA]</scope>
    <source>
        <strain evidence="17">Hungarian</strain>
    </source>
</reference>
<evidence type="ECO:0000313" key="17">
    <source>
        <dbReference type="EMBL" id="OWK01508.1"/>
    </source>
</evidence>
<dbReference type="SUPFAM" id="SSF51971">
    <property type="entry name" value="Nucleotide-binding domain"/>
    <property type="match status" value="1"/>
</dbReference>
<keyword evidence="8" id="KW-0560">Oxidoreductase</keyword>
<dbReference type="PROSITE" id="PS00677">
    <property type="entry name" value="DAO"/>
    <property type="match status" value="1"/>
</dbReference>
<dbReference type="GO" id="GO:0019478">
    <property type="term" value="P:D-amino acid catabolic process"/>
    <property type="evidence" value="ECO:0007669"/>
    <property type="project" value="UniProtKB-ARBA"/>
</dbReference>
<comment type="cofactor">
    <cofactor evidence="1">
        <name>FAD</name>
        <dbReference type="ChEBI" id="CHEBI:57692"/>
    </cofactor>
</comment>
<dbReference type="Gene3D" id="3.30.9.10">
    <property type="entry name" value="D-Amino Acid Oxidase, subunit A, domain 2"/>
    <property type="match status" value="1"/>
</dbReference>
<dbReference type="GO" id="GO:0005829">
    <property type="term" value="C:cytosol"/>
    <property type="evidence" value="ECO:0007669"/>
    <property type="project" value="UniProtKB-SubCell"/>
</dbReference>
<organism evidence="17 18">
    <name type="scientific">Cervus elaphus hippelaphus</name>
    <name type="common">European red deer</name>
    <dbReference type="NCBI Taxonomy" id="46360"/>
    <lineage>
        <taxon>Eukaryota</taxon>
        <taxon>Metazoa</taxon>
        <taxon>Chordata</taxon>
        <taxon>Craniata</taxon>
        <taxon>Vertebrata</taxon>
        <taxon>Euteleostomi</taxon>
        <taxon>Mammalia</taxon>
        <taxon>Eutheria</taxon>
        <taxon>Laurasiatheria</taxon>
        <taxon>Artiodactyla</taxon>
        <taxon>Ruminantia</taxon>
        <taxon>Pecora</taxon>
        <taxon>Cervidae</taxon>
        <taxon>Cervinae</taxon>
        <taxon>Cervus</taxon>
    </lineage>
</organism>
<dbReference type="GO" id="GO:0008445">
    <property type="term" value="F:D-aspartate oxidase activity"/>
    <property type="evidence" value="ECO:0007669"/>
    <property type="project" value="UniProtKB-EC"/>
</dbReference>
<dbReference type="EC" id="1.4.3.1" evidence="10"/>
<comment type="catalytic activity">
    <reaction evidence="13">
        <text>D-aspartate + O2 + H2O = oxaloacetate + H2O2 + NH4(+)</text>
        <dbReference type="Rhea" id="RHEA:12512"/>
        <dbReference type="ChEBI" id="CHEBI:15377"/>
        <dbReference type="ChEBI" id="CHEBI:15379"/>
        <dbReference type="ChEBI" id="CHEBI:16240"/>
        <dbReference type="ChEBI" id="CHEBI:16452"/>
        <dbReference type="ChEBI" id="CHEBI:28938"/>
        <dbReference type="ChEBI" id="CHEBI:29990"/>
        <dbReference type="EC" id="1.4.3.1"/>
    </reaction>
    <physiologicalReaction direction="left-to-right" evidence="13">
        <dbReference type="Rhea" id="RHEA:12513"/>
    </physiologicalReaction>
</comment>
<feature type="region of interest" description="Disordered" evidence="15">
    <location>
        <begin position="304"/>
        <end position="327"/>
    </location>
</feature>
<keyword evidence="5" id="KW-0963">Cytoplasm</keyword>
<name>A0A212C696_CEREH</name>
<evidence type="ECO:0000256" key="7">
    <source>
        <dbReference type="ARBA" id="ARBA00022827"/>
    </source>
</evidence>
<evidence type="ECO:0000259" key="16">
    <source>
        <dbReference type="Pfam" id="PF01266"/>
    </source>
</evidence>
<dbReference type="PANTHER" id="PTHR11530:SF11">
    <property type="entry name" value="D-ASPARTATE OXIDASE"/>
    <property type="match status" value="1"/>
</dbReference>
<feature type="domain" description="FAD dependent oxidoreductase" evidence="16">
    <location>
        <begin position="83"/>
        <end position="237"/>
    </location>
</feature>
<evidence type="ECO:0000256" key="13">
    <source>
        <dbReference type="ARBA" id="ARBA00047522"/>
    </source>
</evidence>
<dbReference type="GO" id="GO:0006533">
    <property type="term" value="P:L-aspartate catabolic process"/>
    <property type="evidence" value="ECO:0007669"/>
    <property type="project" value="TreeGrafter"/>
</dbReference>
<evidence type="ECO:0000256" key="5">
    <source>
        <dbReference type="ARBA" id="ARBA00022490"/>
    </source>
</evidence>
<evidence type="ECO:0000256" key="12">
    <source>
        <dbReference type="ARBA" id="ARBA00046214"/>
    </source>
</evidence>
<dbReference type="SUPFAM" id="SSF54373">
    <property type="entry name" value="FAD-linked reductases, C-terminal domain"/>
    <property type="match status" value="1"/>
</dbReference>
<protein>
    <recommendedName>
        <fullName evidence="11">D-aspartate oxidase</fullName>
        <ecNumber evidence="10">1.4.3.1</ecNumber>
    </recommendedName>
</protein>
<dbReference type="AlphaFoldDB" id="A0A212C696"/>
<dbReference type="InterPro" id="IPR006181">
    <property type="entry name" value="D-amino_acid_oxidase_CS"/>
</dbReference>
<evidence type="ECO:0000256" key="4">
    <source>
        <dbReference type="ARBA" id="ARBA00006730"/>
    </source>
</evidence>
<comment type="subcellular location">
    <subcellularLocation>
        <location evidence="3">Cytoplasm</location>
        <location evidence="3">Cytosol</location>
    </subcellularLocation>
    <subcellularLocation>
        <location evidence="2">Peroxisome matrix</location>
    </subcellularLocation>
</comment>
<dbReference type="Proteomes" id="UP000242450">
    <property type="component" value="Chromosome 28"/>
</dbReference>
<evidence type="ECO:0000256" key="1">
    <source>
        <dbReference type="ARBA" id="ARBA00001974"/>
    </source>
</evidence>
<comment type="catalytic activity">
    <reaction evidence="14">
        <text>D-glutamate + O2 + H2O = 2-oxoglutarate + H2O2 + NH4(+)</text>
        <dbReference type="Rhea" id="RHEA:10028"/>
        <dbReference type="ChEBI" id="CHEBI:15377"/>
        <dbReference type="ChEBI" id="CHEBI:15379"/>
        <dbReference type="ChEBI" id="CHEBI:16240"/>
        <dbReference type="ChEBI" id="CHEBI:16810"/>
        <dbReference type="ChEBI" id="CHEBI:28938"/>
        <dbReference type="ChEBI" id="CHEBI:29986"/>
    </reaction>
    <physiologicalReaction direction="left-to-right" evidence="14">
        <dbReference type="Rhea" id="RHEA:10029"/>
    </physiologicalReaction>
</comment>
<evidence type="ECO:0000256" key="8">
    <source>
        <dbReference type="ARBA" id="ARBA00023002"/>
    </source>
</evidence>
<dbReference type="InterPro" id="IPR006076">
    <property type="entry name" value="FAD-dep_OxRdtase"/>
</dbReference>
<evidence type="ECO:0000256" key="2">
    <source>
        <dbReference type="ARBA" id="ARBA00004253"/>
    </source>
</evidence>
<dbReference type="EMBL" id="MKHE01000028">
    <property type="protein sequence ID" value="OWK01508.1"/>
    <property type="molecule type" value="Genomic_DNA"/>
</dbReference>
<evidence type="ECO:0000256" key="15">
    <source>
        <dbReference type="SAM" id="MobiDB-lite"/>
    </source>
</evidence>
<dbReference type="OrthoDB" id="2015447at2759"/>
<keyword evidence="18" id="KW-1185">Reference proteome</keyword>
<dbReference type="GO" id="GO:0005782">
    <property type="term" value="C:peroxisomal matrix"/>
    <property type="evidence" value="ECO:0007669"/>
    <property type="project" value="UniProtKB-SubCell"/>
</dbReference>
<keyword evidence="9" id="KW-0576">Peroxisome</keyword>